<feature type="compositionally biased region" description="Low complexity" evidence="1">
    <location>
        <begin position="410"/>
        <end position="421"/>
    </location>
</feature>
<dbReference type="SUPFAM" id="SSF88659">
    <property type="entry name" value="Sigma3 and sigma4 domains of RNA polymerase sigma factors"/>
    <property type="match status" value="1"/>
</dbReference>
<sequence length="473" mass="45020">MTPGRMAAPAPGVALGGTWARRHAITPVAASVTSSGDTRVTPTAPPALTALDALPAVQRRVLVMRHVRGMAVEEIAAADRVAAEVVARRLAHGELAFAHHLGAPRGPETPGAIAARELAALADLPDLPGAPGSGPVLAPLHAPRSRLTFGWADDTPDEPATVVTPVPVAPEAVTSRYRRTGVAPDADAVTAATRTSRAPGPTTPARGCGGVARSGLAAAASVHPETPPVARDPEAPCERRSRLPLVAGALAAASVAALGAAVATSQMGDPATAGSTAATPPPSGPAPGLAGARPPAAGPGVAGPDGASGDDPVLDLGLRPSSAAGTGPLDPTVPAAPSLLAGVGHVPAAAPGGGTPPVGPPRGPASGSGASPASGGGGSSGSPSASPSPSPSPSAPPTSSPADPDPEPGQPQEQPADPSAGDSGGTGTGTDDPPPRGNASSGGHGGQGGDRDGDGRGGRGGGQGGRHGGGAGR</sequence>
<feature type="compositionally biased region" description="Low complexity" evidence="1">
    <location>
        <begin position="182"/>
        <end position="199"/>
    </location>
</feature>
<dbReference type="Gene3D" id="1.10.10.10">
    <property type="entry name" value="Winged helix-like DNA-binding domain superfamily/Winged helix DNA-binding domain"/>
    <property type="match status" value="1"/>
</dbReference>
<evidence type="ECO:0000313" key="3">
    <source>
        <dbReference type="Proteomes" id="UP001500928"/>
    </source>
</evidence>
<feature type="compositionally biased region" description="Low complexity" evidence="1">
    <location>
        <begin position="364"/>
        <end position="373"/>
    </location>
</feature>
<comment type="caution">
    <text evidence="2">The sequence shown here is derived from an EMBL/GenBank/DDBJ whole genome shotgun (WGS) entry which is preliminary data.</text>
</comment>
<gene>
    <name evidence="2" type="ORF">GCM10023200_16460</name>
</gene>
<organism evidence="2 3">
    <name type="scientific">Actinomycetospora chlora</name>
    <dbReference type="NCBI Taxonomy" id="663608"/>
    <lineage>
        <taxon>Bacteria</taxon>
        <taxon>Bacillati</taxon>
        <taxon>Actinomycetota</taxon>
        <taxon>Actinomycetes</taxon>
        <taxon>Pseudonocardiales</taxon>
        <taxon>Pseudonocardiaceae</taxon>
        <taxon>Actinomycetospora</taxon>
    </lineage>
</organism>
<evidence type="ECO:0008006" key="4">
    <source>
        <dbReference type="Google" id="ProtNLM"/>
    </source>
</evidence>
<feature type="compositionally biased region" description="Low complexity" evidence="1">
    <location>
        <begin position="286"/>
        <end position="311"/>
    </location>
</feature>
<feature type="compositionally biased region" description="Low complexity" evidence="1">
    <location>
        <begin position="267"/>
        <end position="278"/>
    </location>
</feature>
<reference evidence="3" key="1">
    <citation type="journal article" date="2019" name="Int. J. Syst. Evol. Microbiol.">
        <title>The Global Catalogue of Microorganisms (GCM) 10K type strain sequencing project: providing services to taxonomists for standard genome sequencing and annotation.</title>
        <authorList>
            <consortium name="The Broad Institute Genomics Platform"/>
            <consortium name="The Broad Institute Genome Sequencing Center for Infectious Disease"/>
            <person name="Wu L."/>
            <person name="Ma J."/>
        </authorList>
    </citation>
    <scope>NUCLEOTIDE SEQUENCE [LARGE SCALE GENOMIC DNA]</scope>
    <source>
        <strain evidence="3">JCM 17979</strain>
    </source>
</reference>
<name>A0ABP9ANI4_9PSEU</name>
<dbReference type="InterPro" id="IPR013324">
    <property type="entry name" value="RNA_pol_sigma_r3/r4-like"/>
</dbReference>
<accession>A0ABP9ANI4</accession>
<protein>
    <recommendedName>
        <fullName evidence="4">RNA polymerase sigma factor 70 region 4 type 2 domain-containing protein</fullName>
    </recommendedName>
</protein>
<dbReference type="InterPro" id="IPR036388">
    <property type="entry name" value="WH-like_DNA-bd_sf"/>
</dbReference>
<feature type="compositionally biased region" description="Pro residues" evidence="1">
    <location>
        <begin position="386"/>
        <end position="399"/>
    </location>
</feature>
<dbReference type="EMBL" id="BAABHO010000010">
    <property type="protein sequence ID" value="GAA4783676.1"/>
    <property type="molecule type" value="Genomic_DNA"/>
</dbReference>
<evidence type="ECO:0000313" key="2">
    <source>
        <dbReference type="EMBL" id="GAA4783676.1"/>
    </source>
</evidence>
<feature type="compositionally biased region" description="Gly residues" evidence="1">
    <location>
        <begin position="458"/>
        <end position="473"/>
    </location>
</feature>
<keyword evidence="3" id="KW-1185">Reference proteome</keyword>
<evidence type="ECO:0000256" key="1">
    <source>
        <dbReference type="SAM" id="MobiDB-lite"/>
    </source>
</evidence>
<dbReference type="Proteomes" id="UP001500928">
    <property type="component" value="Unassembled WGS sequence"/>
</dbReference>
<proteinExistence type="predicted"/>
<feature type="region of interest" description="Disordered" evidence="1">
    <location>
        <begin position="267"/>
        <end position="473"/>
    </location>
</feature>
<feature type="region of interest" description="Disordered" evidence="1">
    <location>
        <begin position="179"/>
        <end position="236"/>
    </location>
</feature>